<name>A0A4R3P2L0_9HYPH</name>
<reference evidence="1 2" key="1">
    <citation type="submission" date="2019-03" db="EMBL/GenBank/DDBJ databases">
        <title>Freshwater and sediment microbial communities from various areas in North America, analyzing microbe dynamics in response to fracking.</title>
        <authorList>
            <person name="Lamendella R."/>
        </authorList>
    </citation>
    <scope>NUCLEOTIDE SEQUENCE [LARGE SCALE GENOMIC DNA]</scope>
    <source>
        <strain evidence="1 2">175.2</strain>
    </source>
</reference>
<evidence type="ECO:0000313" key="1">
    <source>
        <dbReference type="EMBL" id="TCT41173.1"/>
    </source>
</evidence>
<dbReference type="OrthoDB" id="7605594at2"/>
<keyword evidence="2" id="KW-1185">Reference proteome</keyword>
<organism evidence="1 2">
    <name type="scientific">Martelella mediterranea</name>
    <dbReference type="NCBI Taxonomy" id="293089"/>
    <lineage>
        <taxon>Bacteria</taxon>
        <taxon>Pseudomonadati</taxon>
        <taxon>Pseudomonadota</taxon>
        <taxon>Alphaproteobacteria</taxon>
        <taxon>Hyphomicrobiales</taxon>
        <taxon>Aurantimonadaceae</taxon>
        <taxon>Martelella</taxon>
    </lineage>
</organism>
<dbReference type="AlphaFoldDB" id="A0A4R3P2L0"/>
<sequence>MPVTGFEIAVVSDHALLRYLERKHGLDVEALRAEIRTACRDGVRYGAKAVVADGVKFVITDDTVVTCLERKRTERKGKG</sequence>
<protein>
    <submittedName>
        <fullName evidence="1">Uncharacterized protein</fullName>
    </submittedName>
</protein>
<accession>A0A4R3P2L0</accession>
<proteinExistence type="predicted"/>
<evidence type="ECO:0000313" key="2">
    <source>
        <dbReference type="Proteomes" id="UP000295097"/>
    </source>
</evidence>
<dbReference type="EMBL" id="SMAR01000007">
    <property type="protein sequence ID" value="TCT41173.1"/>
    <property type="molecule type" value="Genomic_DNA"/>
</dbReference>
<gene>
    <name evidence="1" type="ORF">EDC90_1007150</name>
</gene>
<dbReference type="Proteomes" id="UP000295097">
    <property type="component" value="Unassembled WGS sequence"/>
</dbReference>
<comment type="caution">
    <text evidence="1">The sequence shown here is derived from an EMBL/GenBank/DDBJ whole genome shotgun (WGS) entry which is preliminary data.</text>
</comment>